<gene>
    <name evidence="1" type="ORF">OCBIM_22022634mg</name>
</gene>
<dbReference type="EMBL" id="KQ432932">
    <property type="protein sequence ID" value="KOF62618.1"/>
    <property type="molecule type" value="Genomic_DNA"/>
</dbReference>
<accession>A0A0L8FG04</accession>
<sequence>MPTHILLSDSFISILTQTHRQLSFPRLNTLPQPAPLRLSLDRYRPNLRSCSSCLQDDQP</sequence>
<name>A0A0L8FG04_OCTBM</name>
<proteinExistence type="predicted"/>
<protein>
    <submittedName>
        <fullName evidence="1">Uncharacterized protein</fullName>
    </submittedName>
</protein>
<reference evidence="1" key="1">
    <citation type="submission" date="2015-07" db="EMBL/GenBank/DDBJ databases">
        <title>MeaNS - Measles Nucleotide Surveillance Program.</title>
        <authorList>
            <person name="Tran T."/>
            <person name="Druce J."/>
        </authorList>
    </citation>
    <scope>NUCLEOTIDE SEQUENCE</scope>
    <source>
        <strain evidence="1">UCB-OBI-ISO-001</strain>
        <tissue evidence="1">Gonad</tissue>
    </source>
</reference>
<organism evidence="1">
    <name type="scientific">Octopus bimaculoides</name>
    <name type="common">California two-spotted octopus</name>
    <dbReference type="NCBI Taxonomy" id="37653"/>
    <lineage>
        <taxon>Eukaryota</taxon>
        <taxon>Metazoa</taxon>
        <taxon>Spiralia</taxon>
        <taxon>Lophotrochozoa</taxon>
        <taxon>Mollusca</taxon>
        <taxon>Cephalopoda</taxon>
        <taxon>Coleoidea</taxon>
        <taxon>Octopodiformes</taxon>
        <taxon>Octopoda</taxon>
        <taxon>Incirrata</taxon>
        <taxon>Octopodidae</taxon>
        <taxon>Octopus</taxon>
    </lineage>
</organism>
<evidence type="ECO:0000313" key="1">
    <source>
        <dbReference type="EMBL" id="KOF62618.1"/>
    </source>
</evidence>
<dbReference type="AlphaFoldDB" id="A0A0L8FG04"/>